<dbReference type="InterPro" id="IPR023198">
    <property type="entry name" value="PGP-like_dom2"/>
</dbReference>
<dbReference type="SUPFAM" id="SSF56784">
    <property type="entry name" value="HAD-like"/>
    <property type="match status" value="1"/>
</dbReference>
<keyword evidence="2" id="KW-1185">Reference proteome</keyword>
<dbReference type="Gene3D" id="1.10.150.240">
    <property type="entry name" value="Putative phosphatase, domain 2"/>
    <property type="match status" value="1"/>
</dbReference>
<protein>
    <submittedName>
        <fullName evidence="1">Haloacid dehalogenase-like hydrolase</fullName>
    </submittedName>
</protein>
<dbReference type="Gene3D" id="3.40.50.1000">
    <property type="entry name" value="HAD superfamily/HAD-like"/>
    <property type="match status" value="1"/>
</dbReference>
<dbReference type="RefSeq" id="WP_274198928.1">
    <property type="nucleotide sequence ID" value="NZ_JAQZAO010000001.1"/>
</dbReference>
<reference evidence="1 2" key="1">
    <citation type="submission" date="2023-02" db="EMBL/GenBank/DDBJ databases">
        <title>Genome sequencing required for Actinomycetospora new species description.</title>
        <authorList>
            <person name="Saimee Y."/>
            <person name="Duangmal K."/>
        </authorList>
    </citation>
    <scope>NUCLEOTIDE SEQUENCE [LARGE SCALE GENOMIC DNA]</scope>
    <source>
        <strain evidence="1 2">DW7H6</strain>
    </source>
</reference>
<evidence type="ECO:0000313" key="2">
    <source>
        <dbReference type="Proteomes" id="UP001300763"/>
    </source>
</evidence>
<dbReference type="Proteomes" id="UP001300763">
    <property type="component" value="Unassembled WGS sequence"/>
</dbReference>
<dbReference type="PANTHER" id="PTHR43434:SF1">
    <property type="entry name" value="PHOSPHOGLYCOLATE PHOSPHATASE"/>
    <property type="match status" value="1"/>
</dbReference>
<organism evidence="1 2">
    <name type="scientific">Actinomycetospora lemnae</name>
    <dbReference type="NCBI Taxonomy" id="3019891"/>
    <lineage>
        <taxon>Bacteria</taxon>
        <taxon>Bacillati</taxon>
        <taxon>Actinomycetota</taxon>
        <taxon>Actinomycetes</taxon>
        <taxon>Pseudonocardiales</taxon>
        <taxon>Pseudonocardiaceae</taxon>
        <taxon>Actinomycetospora</taxon>
    </lineage>
</organism>
<dbReference type="PANTHER" id="PTHR43434">
    <property type="entry name" value="PHOSPHOGLYCOLATE PHOSPHATASE"/>
    <property type="match status" value="1"/>
</dbReference>
<dbReference type="InterPro" id="IPR036412">
    <property type="entry name" value="HAD-like_sf"/>
</dbReference>
<name>A0ABT5SPI2_9PSEU</name>
<dbReference type="Pfam" id="PF00702">
    <property type="entry name" value="Hydrolase"/>
    <property type="match status" value="1"/>
</dbReference>
<evidence type="ECO:0000313" key="1">
    <source>
        <dbReference type="EMBL" id="MDD7964400.1"/>
    </source>
</evidence>
<proteinExistence type="predicted"/>
<comment type="caution">
    <text evidence="1">The sequence shown here is derived from an EMBL/GenBank/DDBJ whole genome shotgun (WGS) entry which is preliminary data.</text>
</comment>
<accession>A0ABT5SPI2</accession>
<dbReference type="EMBL" id="JAQZAO010000001">
    <property type="protein sequence ID" value="MDD7964400.1"/>
    <property type="molecule type" value="Genomic_DNA"/>
</dbReference>
<dbReference type="InterPro" id="IPR050155">
    <property type="entry name" value="HAD-like_hydrolase_sf"/>
</dbReference>
<gene>
    <name evidence="1" type="ORF">PGB27_03485</name>
</gene>
<dbReference type="InterPro" id="IPR023214">
    <property type="entry name" value="HAD_sf"/>
</dbReference>
<sequence length="248" mass="25111">MTVRVAVCWDVDGTLLRAGRVGGAVLRTAFAEVTGLDAPEGVVMGGLTDRLVADAYRDLLPPDAAAALHARGDEYGVAFAEAVTRAWAGRDAELAAVTAPLPGVPETVAALAAEPGVTQVVVTGNVRAGAEAKLRAAGLGRYLDLDRGAYGHLGGPRATLVHAARAALRTHHGASVTLVVVGDTPRDVEAAHAAGAVAVGVATGAASTGDLHAAGAEHVFDDLSDPSRLVAVVRTTREDSWHTTQGGS</sequence>